<feature type="region of interest" description="Disordered" evidence="5">
    <location>
        <begin position="266"/>
        <end position="318"/>
    </location>
</feature>
<dbReference type="InterPro" id="IPR011545">
    <property type="entry name" value="DEAD/DEAH_box_helicase_dom"/>
</dbReference>
<evidence type="ECO:0000259" key="6">
    <source>
        <dbReference type="PROSITE" id="PS51192"/>
    </source>
</evidence>
<feature type="domain" description="Helicase C-terminal" evidence="7">
    <location>
        <begin position="329"/>
        <end position="526"/>
    </location>
</feature>
<dbReference type="RefSeq" id="WP_214351139.1">
    <property type="nucleotide sequence ID" value="NZ_JAHBOH010000001.1"/>
</dbReference>
<evidence type="ECO:0000256" key="4">
    <source>
        <dbReference type="ARBA" id="ARBA00022840"/>
    </source>
</evidence>
<dbReference type="PROSITE" id="PS51192">
    <property type="entry name" value="HELICASE_ATP_BIND_1"/>
    <property type="match status" value="1"/>
</dbReference>
<keyword evidence="3 8" id="KW-0347">Helicase</keyword>
<dbReference type="Gene3D" id="1.10.3380.30">
    <property type="match status" value="1"/>
</dbReference>
<feature type="domain" description="Helicase ATP-binding" evidence="6">
    <location>
        <begin position="76"/>
        <end position="234"/>
    </location>
</feature>
<reference evidence="8 9" key="1">
    <citation type="submission" date="2021-05" db="EMBL/GenBank/DDBJ databases">
        <title>Description of Cellulomonas sp. DKR-3 sp. nov.</title>
        <authorList>
            <person name="Dahal R.H."/>
            <person name="Chaudhary D.K."/>
        </authorList>
    </citation>
    <scope>NUCLEOTIDE SEQUENCE [LARGE SCALE GENOMIC DNA]</scope>
    <source>
        <strain evidence="8 9">DKR-3</strain>
    </source>
</reference>
<dbReference type="Pfam" id="PF08148">
    <property type="entry name" value="DSHCT"/>
    <property type="match status" value="1"/>
</dbReference>
<comment type="caution">
    <text evidence="8">The sequence shown here is derived from an EMBL/GenBank/DDBJ whole genome shotgun (WGS) entry which is preliminary data.</text>
</comment>
<evidence type="ECO:0000256" key="1">
    <source>
        <dbReference type="ARBA" id="ARBA00022741"/>
    </source>
</evidence>
<dbReference type="Pfam" id="PF00271">
    <property type="entry name" value="Helicase_C"/>
    <property type="match status" value="1"/>
</dbReference>
<dbReference type="SMART" id="SM01142">
    <property type="entry name" value="DSHCT"/>
    <property type="match status" value="1"/>
</dbReference>
<proteinExistence type="predicted"/>
<dbReference type="GO" id="GO:0004386">
    <property type="term" value="F:helicase activity"/>
    <property type="evidence" value="ECO:0007669"/>
    <property type="project" value="UniProtKB-KW"/>
</dbReference>
<feature type="region of interest" description="Disordered" evidence="5">
    <location>
        <begin position="1"/>
        <end position="56"/>
    </location>
</feature>
<evidence type="ECO:0000313" key="9">
    <source>
        <dbReference type="Proteomes" id="UP000722125"/>
    </source>
</evidence>
<dbReference type="InterPro" id="IPR012961">
    <property type="entry name" value="Ski2/MTR4_C"/>
</dbReference>
<organism evidence="8 9">
    <name type="scientific">Cellulomonas fulva</name>
    <dbReference type="NCBI Taxonomy" id="2835530"/>
    <lineage>
        <taxon>Bacteria</taxon>
        <taxon>Bacillati</taxon>
        <taxon>Actinomycetota</taxon>
        <taxon>Actinomycetes</taxon>
        <taxon>Micrococcales</taxon>
        <taxon>Cellulomonadaceae</taxon>
        <taxon>Cellulomonas</taxon>
    </lineage>
</organism>
<dbReference type="Pfam" id="PF26090">
    <property type="entry name" value="SH3_HelY"/>
    <property type="match status" value="1"/>
</dbReference>
<evidence type="ECO:0000256" key="5">
    <source>
        <dbReference type="SAM" id="MobiDB-lite"/>
    </source>
</evidence>
<feature type="compositionally biased region" description="Basic residues" evidence="5">
    <location>
        <begin position="1"/>
        <end position="10"/>
    </location>
</feature>
<evidence type="ECO:0000256" key="2">
    <source>
        <dbReference type="ARBA" id="ARBA00022801"/>
    </source>
</evidence>
<evidence type="ECO:0000259" key="7">
    <source>
        <dbReference type="PROSITE" id="PS51194"/>
    </source>
</evidence>
<dbReference type="InterPro" id="IPR058621">
    <property type="entry name" value="SH3_HelY"/>
</dbReference>
<dbReference type="Pfam" id="PF00270">
    <property type="entry name" value="DEAD"/>
    <property type="match status" value="1"/>
</dbReference>
<dbReference type="InterPro" id="IPR014001">
    <property type="entry name" value="Helicase_ATP-bd"/>
</dbReference>
<keyword evidence="4" id="KW-0067">ATP-binding</keyword>
<dbReference type="PANTHER" id="PTHR12131">
    <property type="entry name" value="ATP-DEPENDENT RNA AND DNA HELICASE"/>
    <property type="match status" value="1"/>
</dbReference>
<name>A0ABS5U168_9CELL</name>
<dbReference type="SMART" id="SM00487">
    <property type="entry name" value="DEXDc"/>
    <property type="match status" value="1"/>
</dbReference>
<dbReference type="PANTHER" id="PTHR12131:SF1">
    <property type="entry name" value="ATP-DEPENDENT RNA HELICASE SUPV3L1, MITOCHONDRIAL-RELATED"/>
    <property type="match status" value="1"/>
</dbReference>
<gene>
    <name evidence="8" type="ORF">KIN34_12740</name>
</gene>
<dbReference type="SUPFAM" id="SSF52540">
    <property type="entry name" value="P-loop containing nucleoside triphosphate hydrolases"/>
    <property type="match status" value="1"/>
</dbReference>
<dbReference type="CDD" id="cd18795">
    <property type="entry name" value="SF2_C_Ski2"/>
    <property type="match status" value="1"/>
</dbReference>
<sequence length="966" mass="104834">MPSRSRHRRRPDNPSGAAGAGPDTSAGAARQRAADEPSPAERYAAARRRQQEDSGELGRFREELGFRLDAFQVEACTALERGSGVLVAAPTGAGKTVVGEFAVHLALGAGRKAFYTTPIKALSNQKYGDLVRRYGPGQVGLLTGDTTINSEAPVVVMTTEVLRNMLYAGSPTLDGLGFVVMDEVHYLADRFRGPVWEEVIIHLPDDVQLVSLSATVSNAEEFGDWLAMVRGDTEVVVSEHRPVPLGQHVLVNAELLDLYAGHVDPTDPGVDPPINPDLRRLLANRSGGERRGPGDRGYRGRGGRRPGGDHRPGGAPAVRTTPRFAVVDVLDREGLLPAIVFIFSRAGCEAAVQQCLGAGIRLTSPAEQAEIRMIVEERCAAVPPEDLEVLGYWQLADALSRGVAAHHAGMLPLFKETVEDLFSRGLVKVVFATETLALGINMPARSVVLEKLVKWDGSRHVDVTPGEYTQLTGRAGRRGIDVEGHAVVLGHSGLDPVQLAGLASKRLYPLRSSFRPTYNMAVNLVAQVGRDRAREVLETSFAQFQADRGVVGLARQAQAHTEALEGYAKAMECHLGDFAEYARLRGELSAAEKDVSRQAAGARRAEAARSLEGLRPGDVLEVPQGRRSGYVVVVDPGPKAGFEGPRPTVLTTDRQVQRLTVPDVGRGARTVGFVRVPRDFEARVPAARRDLAARLRAAVADLAPAPHERPRRAARADDDARVQDLRRALRAHPCHGCPEREDHARWAERWSRLRAEHDALVGRIAGRTGSISVVFDRTCDLLAQLGYLDVDDEGALRVTPDGRWLRRLYAENDLLLAECLRRGAWDELDPPGLAAAVSTVLYRSRRDEDAQPHVPGGPNGRLGVAIDATVRAWSELEDLETAHRLETIQPVDLGLVEAVHRWAAGRSLDAVLRGSDLTAGDFVRWCKQVIDVLDQISSAAPHERLRSTAARAVDAVRRGVVAYSSV</sequence>
<dbReference type="InterPro" id="IPR050699">
    <property type="entry name" value="RNA-DNA_Helicase"/>
</dbReference>
<keyword evidence="2" id="KW-0378">Hydrolase</keyword>
<dbReference type="SMART" id="SM00490">
    <property type="entry name" value="HELICc"/>
    <property type="match status" value="1"/>
</dbReference>
<evidence type="ECO:0000256" key="3">
    <source>
        <dbReference type="ARBA" id="ARBA00022806"/>
    </source>
</evidence>
<feature type="compositionally biased region" description="Basic and acidic residues" evidence="5">
    <location>
        <begin position="287"/>
        <end position="298"/>
    </location>
</feature>
<accession>A0ABS5U168</accession>
<evidence type="ECO:0000313" key="8">
    <source>
        <dbReference type="EMBL" id="MBT0995149.1"/>
    </source>
</evidence>
<keyword evidence="9" id="KW-1185">Reference proteome</keyword>
<keyword evidence="1" id="KW-0547">Nucleotide-binding</keyword>
<dbReference type="PROSITE" id="PS51194">
    <property type="entry name" value="HELICASE_CTER"/>
    <property type="match status" value="1"/>
</dbReference>
<dbReference type="Gene3D" id="3.40.50.300">
    <property type="entry name" value="P-loop containing nucleotide triphosphate hydrolases"/>
    <property type="match status" value="2"/>
</dbReference>
<dbReference type="EMBL" id="JAHBOH010000001">
    <property type="protein sequence ID" value="MBT0995149.1"/>
    <property type="molecule type" value="Genomic_DNA"/>
</dbReference>
<dbReference type="InterPro" id="IPR027417">
    <property type="entry name" value="P-loop_NTPase"/>
</dbReference>
<protein>
    <submittedName>
        <fullName evidence="8">DEAD/DEAH box helicase</fullName>
    </submittedName>
</protein>
<dbReference type="InterPro" id="IPR001650">
    <property type="entry name" value="Helicase_C-like"/>
</dbReference>
<dbReference type="Proteomes" id="UP000722125">
    <property type="component" value="Unassembled WGS sequence"/>
</dbReference>